<organism evidence="2 3">
    <name type="scientific">Enterococcus aquimarinus</name>
    <dbReference type="NCBI Taxonomy" id="328396"/>
    <lineage>
        <taxon>Bacteria</taxon>
        <taxon>Bacillati</taxon>
        <taxon>Bacillota</taxon>
        <taxon>Bacilli</taxon>
        <taxon>Lactobacillales</taxon>
        <taxon>Enterococcaceae</taxon>
        <taxon>Enterococcus</taxon>
    </lineage>
</organism>
<reference evidence="1" key="2">
    <citation type="journal article" date="2021" name="PeerJ">
        <title>Extensive microbial diversity within the chicken gut microbiome revealed by metagenomics and culture.</title>
        <authorList>
            <person name="Gilroy R."/>
            <person name="Ravi A."/>
            <person name="Getino M."/>
            <person name="Pursley I."/>
            <person name="Horton D.L."/>
            <person name="Alikhan N.F."/>
            <person name="Baker D."/>
            <person name="Gharbi K."/>
            <person name="Hall N."/>
            <person name="Watson M."/>
            <person name="Adriaenssens E.M."/>
            <person name="Foster-Nyarko E."/>
            <person name="Jarju S."/>
            <person name="Secka A."/>
            <person name="Antonio M."/>
            <person name="Oren A."/>
            <person name="Chaudhuri R.R."/>
            <person name="La Ragione R."/>
            <person name="Hildebrand F."/>
            <person name="Pallen M.J."/>
        </authorList>
    </citation>
    <scope>NUCLEOTIDE SEQUENCE</scope>
    <source>
        <strain evidence="1">150</strain>
    </source>
</reference>
<dbReference type="AlphaFoldDB" id="A0A1L8QR37"/>
<dbReference type="STRING" id="328396.RU93_GL000445"/>
<dbReference type="Proteomes" id="UP000813384">
    <property type="component" value="Unassembled WGS sequence"/>
</dbReference>
<gene>
    <name evidence="1" type="ORF">K8V42_06090</name>
    <name evidence="2" type="ORF">RU93_GL000445</name>
</gene>
<evidence type="ECO:0000313" key="1">
    <source>
        <dbReference type="EMBL" id="MCC9273843.1"/>
    </source>
</evidence>
<comment type="caution">
    <text evidence="2">The sequence shown here is derived from an EMBL/GenBank/DDBJ whole genome shotgun (WGS) entry which is preliminary data.</text>
</comment>
<dbReference type="EMBL" id="JAJJVO010000093">
    <property type="protein sequence ID" value="MCC9273843.1"/>
    <property type="molecule type" value="Genomic_DNA"/>
</dbReference>
<dbReference type="EMBL" id="JXKD01000011">
    <property type="protein sequence ID" value="OJG09995.1"/>
    <property type="molecule type" value="Genomic_DNA"/>
</dbReference>
<accession>A0A1L8QR37</accession>
<protein>
    <submittedName>
        <fullName evidence="1">DUF2187 domain-containing protein</fullName>
    </submittedName>
</protein>
<proteinExistence type="predicted"/>
<reference evidence="1" key="3">
    <citation type="submission" date="2021-11" db="EMBL/GenBank/DDBJ databases">
        <authorList>
            <person name="Gilroy R."/>
        </authorList>
    </citation>
    <scope>NUCLEOTIDE SEQUENCE</scope>
    <source>
        <strain evidence="1">150</strain>
    </source>
</reference>
<name>A0A1L8QR37_9ENTE</name>
<evidence type="ECO:0000313" key="3">
    <source>
        <dbReference type="Proteomes" id="UP000182149"/>
    </source>
</evidence>
<dbReference type="Proteomes" id="UP000182149">
    <property type="component" value="Unassembled WGS sequence"/>
</dbReference>
<reference evidence="2 3" key="1">
    <citation type="submission" date="2014-12" db="EMBL/GenBank/DDBJ databases">
        <title>Draft genome sequences of 29 type strains of Enterococci.</title>
        <authorList>
            <person name="Zhong Z."/>
            <person name="Sun Z."/>
            <person name="Liu W."/>
            <person name="Zhang W."/>
            <person name="Zhang H."/>
        </authorList>
    </citation>
    <scope>NUCLEOTIDE SEQUENCE [LARGE SCALE GENOMIC DNA]</scope>
    <source>
        <strain evidence="2 3">DSM 17690</strain>
    </source>
</reference>
<sequence>METQAIELQTDVTFKWDNLRLMGAIEKEYENSFLVQVENPSKEIMEKYNGRMVISKKICEKILN</sequence>
<evidence type="ECO:0000313" key="2">
    <source>
        <dbReference type="EMBL" id="OJG09995.1"/>
    </source>
</evidence>
<keyword evidence="3" id="KW-1185">Reference proteome</keyword>